<name>A0AAN9DSR6_CROPI</name>
<dbReference type="EMBL" id="JAYWIO010000106">
    <property type="protein sequence ID" value="KAK7232680.1"/>
    <property type="molecule type" value="Genomic_DNA"/>
</dbReference>
<dbReference type="EMBL" id="JAYWIO010000165">
    <property type="protein sequence ID" value="KAK7230939.1"/>
    <property type="molecule type" value="Genomic_DNA"/>
</dbReference>
<reference evidence="4 6" key="1">
    <citation type="submission" date="2024-01" db="EMBL/GenBank/DDBJ databases">
        <title>The genomes of 5 underutilized Papilionoideae crops provide insights into root nodulation and disease resistanc.</title>
        <authorList>
            <person name="Yuan L."/>
        </authorList>
    </citation>
    <scope>NUCLEOTIDE SEQUENCE [LARGE SCALE GENOMIC DNA]</scope>
    <source>
        <strain evidence="4">ZHUSHIDOU_FW_LH</strain>
        <tissue evidence="4">Leaf</tissue>
    </source>
</reference>
<evidence type="ECO:0000256" key="1">
    <source>
        <dbReference type="SAM" id="MobiDB-lite"/>
    </source>
</evidence>
<protein>
    <submittedName>
        <fullName evidence="4">Uncharacterized protein</fullName>
    </submittedName>
</protein>
<dbReference type="AlphaFoldDB" id="A0AAN9DSR6"/>
<comment type="caution">
    <text evidence="4">The sequence shown here is derived from an EMBL/GenBank/DDBJ whole genome shotgun (WGS) entry which is preliminary data.</text>
</comment>
<dbReference type="Proteomes" id="UP001372338">
    <property type="component" value="Unassembled WGS sequence"/>
</dbReference>
<dbReference type="EMBL" id="JAYWIO010000016">
    <property type="protein sequence ID" value="KAK7239192.1"/>
    <property type="molecule type" value="Genomic_DNA"/>
</dbReference>
<evidence type="ECO:0000313" key="6">
    <source>
        <dbReference type="Proteomes" id="UP001372338"/>
    </source>
</evidence>
<accession>A0AAN9DSR6</accession>
<evidence type="ECO:0000313" key="3">
    <source>
        <dbReference type="EMBL" id="KAK7232680.1"/>
    </source>
</evidence>
<gene>
    <name evidence="5" type="ORF">RIF29_43640</name>
    <name evidence="4" type="ORF">RIF29_45999</name>
    <name evidence="3" type="ORF">RIF29_47788</name>
    <name evidence="2" type="ORF">RIF29_48521</name>
</gene>
<organism evidence="4 6">
    <name type="scientific">Crotalaria pallida</name>
    <name type="common">Smooth rattlebox</name>
    <name type="synonym">Crotalaria striata</name>
    <dbReference type="NCBI Taxonomy" id="3830"/>
    <lineage>
        <taxon>Eukaryota</taxon>
        <taxon>Viridiplantae</taxon>
        <taxon>Streptophyta</taxon>
        <taxon>Embryophyta</taxon>
        <taxon>Tracheophyta</taxon>
        <taxon>Spermatophyta</taxon>
        <taxon>Magnoliopsida</taxon>
        <taxon>eudicotyledons</taxon>
        <taxon>Gunneridae</taxon>
        <taxon>Pentapetalae</taxon>
        <taxon>rosids</taxon>
        <taxon>fabids</taxon>
        <taxon>Fabales</taxon>
        <taxon>Fabaceae</taxon>
        <taxon>Papilionoideae</taxon>
        <taxon>50 kb inversion clade</taxon>
        <taxon>genistoids sensu lato</taxon>
        <taxon>core genistoids</taxon>
        <taxon>Crotalarieae</taxon>
        <taxon>Crotalaria</taxon>
    </lineage>
</organism>
<feature type="region of interest" description="Disordered" evidence="1">
    <location>
        <begin position="87"/>
        <end position="109"/>
    </location>
</feature>
<dbReference type="EMBL" id="JAYWIO010000040">
    <property type="protein sequence ID" value="KAK7235904.1"/>
    <property type="molecule type" value="Genomic_DNA"/>
</dbReference>
<evidence type="ECO:0000313" key="5">
    <source>
        <dbReference type="EMBL" id="KAK7239192.1"/>
    </source>
</evidence>
<feature type="compositionally biased region" description="Basic and acidic residues" evidence="1">
    <location>
        <begin position="89"/>
        <end position="100"/>
    </location>
</feature>
<evidence type="ECO:0000313" key="2">
    <source>
        <dbReference type="EMBL" id="KAK7230939.1"/>
    </source>
</evidence>
<evidence type="ECO:0000313" key="4">
    <source>
        <dbReference type="EMBL" id="KAK7235904.1"/>
    </source>
</evidence>
<sequence>MIRMMPELELVESLLVTDVCAFSALKSAYGLYLERPSLNPFLPDSLDLASRKNLRSLEGVKKIGGRIAMILPRGIGKEFSEQAIALENEEGKKPQLDDSKPGLTSGKRALPIHVQNEDRVKAFEKCKSFRSQEKGKNNYFLGGGVGDRKLIKDRLRIRTVRGTFKEEVR</sequence>
<proteinExistence type="predicted"/>
<keyword evidence="6" id="KW-1185">Reference proteome</keyword>